<dbReference type="Gene3D" id="1.20.1640.10">
    <property type="entry name" value="Multidrug efflux transporter AcrB transmembrane domain"/>
    <property type="match status" value="2"/>
</dbReference>
<dbReference type="NCBIfam" id="TIGR00914">
    <property type="entry name" value="2A0601"/>
    <property type="match status" value="1"/>
</dbReference>
<dbReference type="GO" id="GO:0005886">
    <property type="term" value="C:plasma membrane"/>
    <property type="evidence" value="ECO:0007669"/>
    <property type="project" value="UniProtKB-SubCell"/>
</dbReference>
<evidence type="ECO:0000256" key="1">
    <source>
        <dbReference type="ARBA" id="ARBA00004651"/>
    </source>
</evidence>
<evidence type="ECO:0000256" key="2">
    <source>
        <dbReference type="ARBA" id="ARBA00022448"/>
    </source>
</evidence>
<proteinExistence type="predicted"/>
<dbReference type="AlphaFoldDB" id="A0A3B1BTR0"/>
<dbReference type="Gene3D" id="3.30.70.1440">
    <property type="entry name" value="Multidrug efflux transporter AcrB pore domain"/>
    <property type="match status" value="1"/>
</dbReference>
<dbReference type="SUPFAM" id="SSF82714">
    <property type="entry name" value="Multidrug efflux transporter AcrB TolC docking domain, DN and DC subdomains"/>
    <property type="match status" value="2"/>
</dbReference>
<keyword evidence="4 7" id="KW-0812">Transmembrane</keyword>
<gene>
    <name evidence="8" type="ORF">MNBD_NITROSPINAE04-1358</name>
</gene>
<dbReference type="Gene3D" id="3.30.2090.10">
    <property type="entry name" value="Multidrug efflux transporter AcrB TolC docking domain, DN and DC subdomains"/>
    <property type="match status" value="2"/>
</dbReference>
<feature type="transmembrane region" description="Helical" evidence="7">
    <location>
        <begin position="479"/>
        <end position="497"/>
    </location>
</feature>
<dbReference type="SUPFAM" id="SSF82866">
    <property type="entry name" value="Multidrug efflux transporter AcrB transmembrane domain"/>
    <property type="match status" value="2"/>
</dbReference>
<protein>
    <submittedName>
        <fullName evidence="8">Cobalt-zinc-cadmium resistance protein CzcA Cation efflux system protein CusA</fullName>
    </submittedName>
</protein>
<dbReference type="SUPFAM" id="SSF82693">
    <property type="entry name" value="Multidrug efflux transporter AcrB pore domain, PN1, PN2, PC1 and PC2 subdomains"/>
    <property type="match status" value="3"/>
</dbReference>
<dbReference type="GO" id="GO:0042910">
    <property type="term" value="F:xenobiotic transmembrane transporter activity"/>
    <property type="evidence" value="ECO:0007669"/>
    <property type="project" value="TreeGrafter"/>
</dbReference>
<accession>A0A3B1BTR0</accession>
<keyword evidence="2" id="KW-0813">Transport</keyword>
<dbReference type="InterPro" id="IPR027463">
    <property type="entry name" value="AcrB_DN_DC_subdom"/>
</dbReference>
<dbReference type="GO" id="GO:0008324">
    <property type="term" value="F:monoatomic cation transmembrane transporter activity"/>
    <property type="evidence" value="ECO:0007669"/>
    <property type="project" value="InterPro"/>
</dbReference>
<feature type="transmembrane region" description="Helical" evidence="7">
    <location>
        <begin position="12"/>
        <end position="31"/>
    </location>
</feature>
<feature type="transmembrane region" description="Helical" evidence="7">
    <location>
        <begin position="1002"/>
        <end position="1031"/>
    </location>
</feature>
<organism evidence="8">
    <name type="scientific">hydrothermal vent metagenome</name>
    <dbReference type="NCBI Taxonomy" id="652676"/>
    <lineage>
        <taxon>unclassified sequences</taxon>
        <taxon>metagenomes</taxon>
        <taxon>ecological metagenomes</taxon>
    </lineage>
</organism>
<sequence>MLKAIIDISVRNQFFVILASVFITIGGYFAAKTIPLDAIPDLSDVQVIIFTEFPGQAPQVVEDQVTYPLTTAMLSVPFAETVRGYSFFGLSFVYVIFEDGTDLYWARSRVLEYLNFAAKRLPQGITPALGPDATGVGWVYEYALVDKTGKHDLSQLRSIQDWFLRYELQTTPGVAEVASIGGYVKQYQVEADPNKLLAYNISIMKVIKAIRESNNDVGGKIIEMAESEFMVRGFGYIKSIEDIKEVTLGVDDDGSPILIRDVATVSIGPDIRRGLAELNGEGETVGGIVIMRFGENALKTIGLVKEKLEILKQSLPEGVEIVEVYDRADLIHRAVEFLKEKLIEESVIVALVCIVFLMHLRSALVAIITLPVGILIAMSAMNWMGINANIMSLGGIAIAIGAMIDGAVVMIENAHKHLERDAGKKPRADIIVDAAKEVGPALFFCLLIITLSFIPVFALEAQEGRLFKPLAYTKTFSMAAASILALTLVPALMIFFIRGEITPEKKNPINVGLMWIVNPLVKFALRFKAVVIVTVVFFAILASVSMSRLGGEFMPPLDEGDILYMPTTLPGISITKAKEILQQTDKILKTFPEVESVFGKIGRAETATDSAPLSMVETIVRLKPKDEWRKGVNIKSLMEEMNQAIKFPGITNAWTMPIITRIDMLSTGIKTPVGIKVAGPDLDVLEKVAKDIESALRNMKGTRSVYAERVVGGNFLDFIIDREKTARYGLNVGDVQNVISSAIGGMNVSFTVEGLERYPINVRYGRELRDTLDSLKRTLIATPTGQQIPISQVAEIKITKGAPIIKTENTRPNAWIYVDIEDIDVGTYVAWAQEAVAKSVKLPAGVSIAWSGQFEYMERAKKKLKVVVPVTFGIIFILLYMNFRRFTETLLVMLTAPLSAIGGIFFIDYFDYNMSVAVGVGFIALAGVATEIGVLILIYIDHEMIKRKEKGLLKTVTDIRKAVLEGVSERVRPIMMTVCAIIGGLTPIMFGDGTGADVMRRIAAPMIGGMISVTVLSLIALPAIYCLILELRFKWEKRSRRLTPRAPYGTLSTSEEK</sequence>
<evidence type="ECO:0000256" key="4">
    <source>
        <dbReference type="ARBA" id="ARBA00022692"/>
    </source>
</evidence>
<feature type="transmembrane region" description="Helical" evidence="7">
    <location>
        <begin position="347"/>
        <end position="378"/>
    </location>
</feature>
<dbReference type="EMBL" id="UOGA01000027">
    <property type="protein sequence ID" value="VAX14888.1"/>
    <property type="molecule type" value="Genomic_DNA"/>
</dbReference>
<feature type="transmembrane region" description="Helical" evidence="7">
    <location>
        <begin position="866"/>
        <end position="883"/>
    </location>
</feature>
<evidence type="ECO:0000313" key="8">
    <source>
        <dbReference type="EMBL" id="VAX14888.1"/>
    </source>
</evidence>
<dbReference type="PRINTS" id="PR00702">
    <property type="entry name" value="ACRIFLAVINRP"/>
</dbReference>
<dbReference type="InterPro" id="IPR004763">
    <property type="entry name" value="CusA-like"/>
</dbReference>
<feature type="transmembrane region" description="Helical" evidence="7">
    <location>
        <begin position="971"/>
        <end position="990"/>
    </location>
</feature>
<keyword evidence="5 7" id="KW-1133">Transmembrane helix</keyword>
<keyword evidence="3" id="KW-1003">Cell membrane</keyword>
<evidence type="ECO:0000256" key="7">
    <source>
        <dbReference type="SAM" id="Phobius"/>
    </source>
</evidence>
<reference evidence="8" key="1">
    <citation type="submission" date="2018-06" db="EMBL/GenBank/DDBJ databases">
        <authorList>
            <person name="Zhirakovskaya E."/>
        </authorList>
    </citation>
    <scope>NUCLEOTIDE SEQUENCE</scope>
</reference>
<feature type="transmembrane region" description="Helical" evidence="7">
    <location>
        <begin position="441"/>
        <end position="459"/>
    </location>
</feature>
<dbReference type="PANTHER" id="PTHR32063">
    <property type="match status" value="1"/>
</dbReference>
<keyword evidence="6 7" id="KW-0472">Membrane</keyword>
<comment type="subcellular location">
    <subcellularLocation>
        <location evidence="1">Cell membrane</location>
        <topology evidence="1">Multi-pass membrane protein</topology>
    </subcellularLocation>
</comment>
<feature type="transmembrane region" description="Helical" evidence="7">
    <location>
        <begin position="523"/>
        <end position="546"/>
    </location>
</feature>
<dbReference type="PANTHER" id="PTHR32063:SF19">
    <property type="entry name" value="CATION EFFLUX SYSTEM PROTEIN CUSA"/>
    <property type="match status" value="1"/>
</dbReference>
<feature type="transmembrane region" description="Helical" evidence="7">
    <location>
        <begin position="390"/>
        <end position="411"/>
    </location>
</feature>
<name>A0A3B1BTR0_9ZZZZ</name>
<evidence type="ECO:0000256" key="3">
    <source>
        <dbReference type="ARBA" id="ARBA00022475"/>
    </source>
</evidence>
<evidence type="ECO:0000256" key="5">
    <source>
        <dbReference type="ARBA" id="ARBA00022989"/>
    </source>
</evidence>
<feature type="transmembrane region" description="Helical" evidence="7">
    <location>
        <begin position="890"/>
        <end position="910"/>
    </location>
</feature>
<feature type="transmembrane region" description="Helical" evidence="7">
    <location>
        <begin position="916"/>
        <end position="940"/>
    </location>
</feature>
<dbReference type="Pfam" id="PF00873">
    <property type="entry name" value="ACR_tran"/>
    <property type="match status" value="1"/>
</dbReference>
<evidence type="ECO:0000256" key="6">
    <source>
        <dbReference type="ARBA" id="ARBA00023136"/>
    </source>
</evidence>
<dbReference type="Gene3D" id="3.30.70.1430">
    <property type="entry name" value="Multidrug efflux transporter AcrB pore domain"/>
    <property type="match status" value="2"/>
</dbReference>
<dbReference type="InterPro" id="IPR001036">
    <property type="entry name" value="Acrflvin-R"/>
</dbReference>
<dbReference type="Gene3D" id="3.30.70.1320">
    <property type="entry name" value="Multidrug efflux transporter AcrB pore domain like"/>
    <property type="match status" value="1"/>
</dbReference>